<reference evidence="1 2" key="1">
    <citation type="journal article" date="2022" name="G3 (Bethesda)">
        <title>Whole-genome sequence and methylome profiling of the almond [Prunus dulcis (Mill.) D.A. Webb] cultivar 'Nonpareil'.</title>
        <authorList>
            <person name="D'Amico-Willman K.M."/>
            <person name="Ouma W.Z."/>
            <person name="Meulia T."/>
            <person name="Sideli G.M."/>
            <person name="Gradziel T.M."/>
            <person name="Fresnedo-Ramirez J."/>
        </authorList>
    </citation>
    <scope>NUCLEOTIDE SEQUENCE [LARGE SCALE GENOMIC DNA]</scope>
    <source>
        <strain evidence="1">Clone GOH B32 T37-40</strain>
    </source>
</reference>
<dbReference type="AlphaFoldDB" id="A0AAD4VRH3"/>
<organism evidence="1 2">
    <name type="scientific">Prunus dulcis</name>
    <name type="common">Almond</name>
    <name type="synonym">Amygdalus dulcis</name>
    <dbReference type="NCBI Taxonomy" id="3755"/>
    <lineage>
        <taxon>Eukaryota</taxon>
        <taxon>Viridiplantae</taxon>
        <taxon>Streptophyta</taxon>
        <taxon>Embryophyta</taxon>
        <taxon>Tracheophyta</taxon>
        <taxon>Spermatophyta</taxon>
        <taxon>Magnoliopsida</taxon>
        <taxon>eudicotyledons</taxon>
        <taxon>Gunneridae</taxon>
        <taxon>Pentapetalae</taxon>
        <taxon>rosids</taxon>
        <taxon>fabids</taxon>
        <taxon>Rosales</taxon>
        <taxon>Rosaceae</taxon>
        <taxon>Amygdaloideae</taxon>
        <taxon>Amygdaleae</taxon>
        <taxon>Prunus</taxon>
    </lineage>
</organism>
<evidence type="ECO:0008006" key="3">
    <source>
        <dbReference type="Google" id="ProtNLM"/>
    </source>
</evidence>
<sequence length="146" mass="16629">MRSILLTRLPRLLLLSPPPKVLLFIRPPRPDIAYAMSVVSQFMHSPSVSHRNAVDQILRYLKSAPGKGLMFSKNGDLEVVGYTYADWAGSITDRCSTLGYFTFVGGNLVTWRSKNQNVVSRSSVEAEYREMTHRVCELLWIRRLLT</sequence>
<dbReference type="PANTHER" id="PTHR11439:SF467">
    <property type="entry name" value="INTEGRASE CATALYTIC DOMAIN-CONTAINING PROTEIN"/>
    <property type="match status" value="1"/>
</dbReference>
<evidence type="ECO:0000313" key="1">
    <source>
        <dbReference type="EMBL" id="KAI5328532.1"/>
    </source>
</evidence>
<comment type="caution">
    <text evidence="1">The sequence shown here is derived from an EMBL/GenBank/DDBJ whole genome shotgun (WGS) entry which is preliminary data.</text>
</comment>
<protein>
    <recommendedName>
        <fullName evidence="3">Mitochondrial protein</fullName>
    </recommendedName>
</protein>
<dbReference type="PANTHER" id="PTHR11439">
    <property type="entry name" value="GAG-POL-RELATED RETROTRANSPOSON"/>
    <property type="match status" value="1"/>
</dbReference>
<dbReference type="Proteomes" id="UP001054821">
    <property type="component" value="Chromosome 5"/>
</dbReference>
<accession>A0AAD4VRH3</accession>
<dbReference type="CDD" id="cd09272">
    <property type="entry name" value="RNase_HI_RT_Ty1"/>
    <property type="match status" value="1"/>
</dbReference>
<proteinExistence type="predicted"/>
<gene>
    <name evidence="1" type="ORF">L3X38_027929</name>
</gene>
<keyword evidence="2" id="KW-1185">Reference proteome</keyword>
<dbReference type="EMBL" id="JAJFAZ020000005">
    <property type="protein sequence ID" value="KAI5328532.1"/>
    <property type="molecule type" value="Genomic_DNA"/>
</dbReference>
<evidence type="ECO:0000313" key="2">
    <source>
        <dbReference type="Proteomes" id="UP001054821"/>
    </source>
</evidence>
<name>A0AAD4VRH3_PRUDU</name>